<gene>
    <name evidence="2" type="ORF">ACFQ08_10475</name>
</gene>
<organism evidence="2 3">
    <name type="scientific">Streptosporangium algeriense</name>
    <dbReference type="NCBI Taxonomy" id="1682748"/>
    <lineage>
        <taxon>Bacteria</taxon>
        <taxon>Bacillati</taxon>
        <taxon>Actinomycetota</taxon>
        <taxon>Actinomycetes</taxon>
        <taxon>Streptosporangiales</taxon>
        <taxon>Streptosporangiaceae</taxon>
        <taxon>Streptosporangium</taxon>
    </lineage>
</organism>
<feature type="domain" description="Nucleoside diphosphate kinase-like" evidence="1">
    <location>
        <begin position="8"/>
        <end position="143"/>
    </location>
</feature>
<sequence>MDWSRNLVVVVSPDSFIRGLGRRIVDDVLSAGCEEVAARVVQPGSLLLDVIYDDLALRRIHFGTYRYRAIDALYRLGPSLAILLSGEPDIHRRFTEMKGSGPLERASASSLRLRHRAVNTILGLLHASDSPEEAELDWRTFFVREWGNLGRGELPESHTQLATPGARTLASLLDRPPGTGENRGFLQVRDQFRRVLIAHLWELLPGSEAASLAGDLAGTPDTPLDDELVARVAKSLDGSADLLLRRALGSTFTPEDQPLDTDRLWTALEGYGIRVDPWSRAVLSTSQYFPPVAYPGPAPGGGTRG</sequence>
<evidence type="ECO:0000313" key="2">
    <source>
        <dbReference type="EMBL" id="MFD0884971.1"/>
    </source>
</evidence>
<evidence type="ECO:0000259" key="1">
    <source>
        <dbReference type="Pfam" id="PF00334"/>
    </source>
</evidence>
<evidence type="ECO:0000313" key="3">
    <source>
        <dbReference type="Proteomes" id="UP001597024"/>
    </source>
</evidence>
<dbReference type="GO" id="GO:0016301">
    <property type="term" value="F:kinase activity"/>
    <property type="evidence" value="ECO:0007669"/>
    <property type="project" value="UniProtKB-KW"/>
</dbReference>
<keyword evidence="2" id="KW-0808">Transferase</keyword>
<dbReference type="InterPro" id="IPR036850">
    <property type="entry name" value="NDK-like_dom_sf"/>
</dbReference>
<name>A0ABW3DPG3_9ACTN</name>
<protein>
    <submittedName>
        <fullName evidence="2">Nucleoside-diphosphate kinase</fullName>
    </submittedName>
</protein>
<proteinExistence type="predicted"/>
<dbReference type="SUPFAM" id="SSF54919">
    <property type="entry name" value="Nucleoside diphosphate kinase, NDK"/>
    <property type="match status" value="1"/>
</dbReference>
<accession>A0ABW3DPG3</accession>
<keyword evidence="3" id="KW-1185">Reference proteome</keyword>
<dbReference type="Pfam" id="PF00334">
    <property type="entry name" value="NDK"/>
    <property type="match status" value="1"/>
</dbReference>
<dbReference type="InterPro" id="IPR034907">
    <property type="entry name" value="NDK-like_dom"/>
</dbReference>
<comment type="caution">
    <text evidence="2">The sequence shown here is derived from an EMBL/GenBank/DDBJ whole genome shotgun (WGS) entry which is preliminary data.</text>
</comment>
<dbReference type="EMBL" id="JBHTHX010000262">
    <property type="protein sequence ID" value="MFD0884971.1"/>
    <property type="molecule type" value="Genomic_DNA"/>
</dbReference>
<dbReference type="Proteomes" id="UP001597024">
    <property type="component" value="Unassembled WGS sequence"/>
</dbReference>
<dbReference type="Gene3D" id="3.30.70.141">
    <property type="entry name" value="Nucleoside diphosphate kinase-like domain"/>
    <property type="match status" value="1"/>
</dbReference>
<reference evidence="3" key="1">
    <citation type="journal article" date="2019" name="Int. J. Syst. Evol. Microbiol.">
        <title>The Global Catalogue of Microorganisms (GCM) 10K type strain sequencing project: providing services to taxonomists for standard genome sequencing and annotation.</title>
        <authorList>
            <consortium name="The Broad Institute Genomics Platform"/>
            <consortium name="The Broad Institute Genome Sequencing Center for Infectious Disease"/>
            <person name="Wu L."/>
            <person name="Ma J."/>
        </authorList>
    </citation>
    <scope>NUCLEOTIDE SEQUENCE [LARGE SCALE GENOMIC DNA]</scope>
    <source>
        <strain evidence="3">CCUG 62974</strain>
    </source>
</reference>
<keyword evidence="2" id="KW-0418">Kinase</keyword>